<dbReference type="GO" id="GO:0008270">
    <property type="term" value="F:zinc ion binding"/>
    <property type="evidence" value="ECO:0007669"/>
    <property type="project" value="InterPro"/>
</dbReference>
<dbReference type="PANTHER" id="PTHR31644:SF2">
    <property type="entry name" value="TRANSCRIPTIONAL ACTIVATOR ARO80-RELATED"/>
    <property type="match status" value="1"/>
</dbReference>
<dbReference type="PROSITE" id="PS50048">
    <property type="entry name" value="ZN2_CY6_FUNGAL_2"/>
    <property type="match status" value="1"/>
</dbReference>
<dbReference type="SMART" id="SM00066">
    <property type="entry name" value="GAL4"/>
    <property type="match status" value="1"/>
</dbReference>
<dbReference type="RefSeq" id="XP_037144510.1">
    <property type="nucleotide sequence ID" value="XM_037288615.1"/>
</dbReference>
<dbReference type="Gene3D" id="4.10.240.10">
    <property type="entry name" value="Zn(2)-C6 fungal-type DNA-binding domain"/>
    <property type="match status" value="1"/>
</dbReference>
<dbReference type="GO" id="GO:0005634">
    <property type="term" value="C:nucleus"/>
    <property type="evidence" value="ECO:0007669"/>
    <property type="project" value="TreeGrafter"/>
</dbReference>
<dbReference type="InterPro" id="IPR036864">
    <property type="entry name" value="Zn2-C6_fun-type_DNA-bd_sf"/>
</dbReference>
<dbReference type="GO" id="GO:0000981">
    <property type="term" value="F:DNA-binding transcription factor activity, RNA polymerase II-specific"/>
    <property type="evidence" value="ECO:0007669"/>
    <property type="project" value="InterPro"/>
</dbReference>
<organism evidence="6 7">
    <name type="scientific">Zygotorulaspora mrakii</name>
    <name type="common">Zygosaccharomyces mrakii</name>
    <dbReference type="NCBI Taxonomy" id="42260"/>
    <lineage>
        <taxon>Eukaryota</taxon>
        <taxon>Fungi</taxon>
        <taxon>Dikarya</taxon>
        <taxon>Ascomycota</taxon>
        <taxon>Saccharomycotina</taxon>
        <taxon>Saccharomycetes</taxon>
        <taxon>Saccharomycetales</taxon>
        <taxon>Saccharomycetaceae</taxon>
        <taxon>Zygotorulaspora</taxon>
    </lineage>
</organism>
<feature type="compositionally biased region" description="Polar residues" evidence="4">
    <location>
        <begin position="785"/>
        <end position="794"/>
    </location>
</feature>
<dbReference type="PANTHER" id="PTHR31644">
    <property type="entry name" value="TRANSCRIPTIONAL ACTIVATOR ARO80-RELATED"/>
    <property type="match status" value="1"/>
</dbReference>
<dbReference type="GO" id="GO:0045944">
    <property type="term" value="P:positive regulation of transcription by RNA polymerase II"/>
    <property type="evidence" value="ECO:0007669"/>
    <property type="project" value="TreeGrafter"/>
</dbReference>
<dbReference type="GO" id="GO:0003677">
    <property type="term" value="F:DNA binding"/>
    <property type="evidence" value="ECO:0007669"/>
    <property type="project" value="InterPro"/>
</dbReference>
<keyword evidence="7" id="KW-1185">Reference proteome</keyword>
<sequence length="853" mass="97221">MGKLSSKRHGELTKEGTAKWRRSYKACLNCRTKKVKCDMGPVGNPHGPPCLRCRRERKKCEFPPSKHRVDIGQEVSDMCGIPTASAVKKCGYESSTHSKEVSDSGTSALDSKWKIEVYSMQNALEFLAKAAGSVAHSEGPDINSELNSSSMQNALSKIVKSFSIDQESSAPPECAHNTQSSARAAPFSFEGLGNMQPQLFTKLTDIEFIGDDRVISEMEAIKLIDAFFLRMHPFFPHIPLQLQEPEELVRYPLLLCAILTVSSRYQSFRELKLFEGSSGDRALDIHEKLWAYSQRLISQTIWAEASTRSIGTVLAFLLFTEWNPRAIHSKWQDYANDSESSDSSRRDTRDIGTIKETKGLIGLESIRRSDRMAWMLTGSAVRLAQDMGFIETNCKIFIATHIAETQTAMQVNQRPILAESLNDIKFEENDEAEDIQSLYFNHILENDKSRKRWLKFVQEMRLYEIPEGSRIWKEVETEFLNDEYILFHAASNVNENLYFKGQKTTPLPSQLKFTKSQKAKIELLKIISIGNETIYCDKGNLQLFIKDPRANLVILKILSPLIENWYKNYNDLLSPATNNPNYHALMVDGESLICDYSYCQLYIYSLALQVDVRENPFKLKEIAKSAKYVEIAYSAAKEILVSAERLRSFGLARFLPVRWVARIVRAIAFIIKCYLTLTGNKTNTIGNPVANTILRLTVIPIEETLPLVETAAEILNETSPDELHLGKRYSTIISYLCSEMRTNNFKNKNREQEYRAENETSNLPPRRTEQHEQTDTIAESRDTNHLPQHTTAPDMSQHDAPLQPMNSLPNEIMDWFFTSEDIGLDFVDPWTEMIEQKYMEKSHFHQQDSPAAG</sequence>
<evidence type="ECO:0000313" key="7">
    <source>
        <dbReference type="Proteomes" id="UP000509704"/>
    </source>
</evidence>
<keyword evidence="1" id="KW-0479">Metal-binding</keyword>
<feature type="region of interest" description="Disordered" evidence="4">
    <location>
        <begin position="747"/>
        <end position="798"/>
    </location>
</feature>
<name>A0A7H9B2S2_ZYGMR</name>
<dbReference type="OrthoDB" id="2262349at2759"/>
<feature type="compositionally biased region" description="Basic and acidic residues" evidence="4">
    <location>
        <begin position="748"/>
        <end position="758"/>
    </location>
</feature>
<keyword evidence="3" id="KW-0539">Nucleus</keyword>
<dbReference type="EMBL" id="CP058607">
    <property type="protein sequence ID" value="QLG72783.1"/>
    <property type="molecule type" value="Genomic_DNA"/>
</dbReference>
<dbReference type="GeneID" id="59236506"/>
<evidence type="ECO:0000259" key="5">
    <source>
        <dbReference type="PROSITE" id="PS50048"/>
    </source>
</evidence>
<feature type="domain" description="Zn(2)-C6 fungal-type" evidence="5">
    <location>
        <begin position="26"/>
        <end position="62"/>
    </location>
</feature>
<feature type="compositionally biased region" description="Basic and acidic residues" evidence="4">
    <location>
        <begin position="766"/>
        <end position="784"/>
    </location>
</feature>
<evidence type="ECO:0000256" key="2">
    <source>
        <dbReference type="ARBA" id="ARBA00022833"/>
    </source>
</evidence>
<dbReference type="InterPro" id="IPR001138">
    <property type="entry name" value="Zn2Cys6_DnaBD"/>
</dbReference>
<dbReference type="PROSITE" id="PS00463">
    <property type="entry name" value="ZN2_CY6_FUNGAL_1"/>
    <property type="match status" value="1"/>
</dbReference>
<dbReference type="GO" id="GO:0006351">
    <property type="term" value="P:DNA-templated transcription"/>
    <property type="evidence" value="ECO:0007669"/>
    <property type="project" value="InterPro"/>
</dbReference>
<dbReference type="SMART" id="SM00906">
    <property type="entry name" value="Fungal_trans"/>
    <property type="match status" value="1"/>
</dbReference>
<dbReference type="InterPro" id="IPR052780">
    <property type="entry name" value="AAA_Catabolism_Regulators"/>
</dbReference>
<dbReference type="CDD" id="cd00067">
    <property type="entry name" value="GAL4"/>
    <property type="match status" value="1"/>
</dbReference>
<evidence type="ECO:0000256" key="3">
    <source>
        <dbReference type="ARBA" id="ARBA00023242"/>
    </source>
</evidence>
<reference evidence="6 7" key="1">
    <citation type="submission" date="2020-07" db="EMBL/GenBank/DDBJ databases">
        <title>The yeast mating-type switching endonuclease HO is a domesticated member of an unorthodox homing genetic element family.</title>
        <authorList>
            <person name="Coughlan A.Y."/>
            <person name="Lombardi L."/>
            <person name="Braun-Galleani S."/>
            <person name="Martos A.R."/>
            <person name="Galeote V."/>
            <person name="Bigey F."/>
            <person name="Dequin S."/>
            <person name="Byrne K.P."/>
            <person name="Wolfe K.H."/>
        </authorList>
    </citation>
    <scope>NUCLEOTIDE SEQUENCE [LARGE SCALE GENOMIC DNA]</scope>
    <source>
        <strain evidence="6 7">NRRL Y-6702</strain>
    </source>
</reference>
<accession>A0A7H9B2S2</accession>
<dbReference type="KEGG" id="zmk:HG535_0D04920"/>
<dbReference type="Proteomes" id="UP000509704">
    <property type="component" value="Chromosome 4"/>
</dbReference>
<gene>
    <name evidence="6" type="ORF">HG535_0D04920</name>
</gene>
<evidence type="ECO:0000256" key="4">
    <source>
        <dbReference type="SAM" id="MobiDB-lite"/>
    </source>
</evidence>
<evidence type="ECO:0000313" key="6">
    <source>
        <dbReference type="EMBL" id="QLG72783.1"/>
    </source>
</evidence>
<dbReference type="SUPFAM" id="SSF57701">
    <property type="entry name" value="Zn2/Cys6 DNA-binding domain"/>
    <property type="match status" value="1"/>
</dbReference>
<proteinExistence type="predicted"/>
<dbReference type="GO" id="GO:0009074">
    <property type="term" value="P:aromatic amino acid family catabolic process"/>
    <property type="evidence" value="ECO:0007669"/>
    <property type="project" value="TreeGrafter"/>
</dbReference>
<dbReference type="CDD" id="cd12148">
    <property type="entry name" value="fungal_TF_MHR"/>
    <property type="match status" value="1"/>
</dbReference>
<keyword evidence="2" id="KW-0862">Zinc</keyword>
<dbReference type="InterPro" id="IPR007219">
    <property type="entry name" value="XnlR_reg_dom"/>
</dbReference>
<protein>
    <recommendedName>
        <fullName evidence="5">Zn(2)-C6 fungal-type domain-containing protein</fullName>
    </recommendedName>
</protein>
<evidence type="ECO:0000256" key="1">
    <source>
        <dbReference type="ARBA" id="ARBA00022723"/>
    </source>
</evidence>
<dbReference type="AlphaFoldDB" id="A0A7H9B2S2"/>
<dbReference type="Pfam" id="PF00172">
    <property type="entry name" value="Zn_clus"/>
    <property type="match status" value="1"/>
</dbReference>